<proteinExistence type="predicted"/>
<organism evidence="1 2">
    <name type="scientific">Methylocucumis oryzae</name>
    <dbReference type="NCBI Taxonomy" id="1632867"/>
    <lineage>
        <taxon>Bacteria</taxon>
        <taxon>Pseudomonadati</taxon>
        <taxon>Pseudomonadota</taxon>
        <taxon>Gammaproteobacteria</taxon>
        <taxon>Methylococcales</taxon>
        <taxon>Methylococcaceae</taxon>
        <taxon>Methylocucumis</taxon>
    </lineage>
</organism>
<reference evidence="2" key="1">
    <citation type="submission" date="2015-03" db="EMBL/GenBank/DDBJ databases">
        <title>Draft genome sequence of a novel methanotroph (Sn10-6) isolated from flooded ricefield rhizosphere in India.</title>
        <authorList>
            <person name="Pandit P.S."/>
            <person name="Pore S.D."/>
            <person name="Arora P."/>
            <person name="Kapse N.G."/>
            <person name="Dhakephalkar P.K."/>
            <person name="Rahalkar M.C."/>
        </authorList>
    </citation>
    <scope>NUCLEOTIDE SEQUENCE [LARGE SCALE GENOMIC DNA]</scope>
    <source>
        <strain evidence="2">Sn10-6</strain>
    </source>
</reference>
<dbReference type="RefSeq" id="WP_045779500.1">
    <property type="nucleotide sequence ID" value="NZ_LAJX01000124.1"/>
</dbReference>
<name>A0A0F3IHF9_9GAMM</name>
<gene>
    <name evidence="1" type="ORF">VZ94_12635</name>
</gene>
<evidence type="ECO:0000313" key="1">
    <source>
        <dbReference type="EMBL" id="KJV06225.1"/>
    </source>
</evidence>
<dbReference type="AlphaFoldDB" id="A0A0F3IHF9"/>
<keyword evidence="2" id="KW-1185">Reference proteome</keyword>
<dbReference type="OrthoDB" id="9182125at2"/>
<dbReference type="Proteomes" id="UP000033684">
    <property type="component" value="Unassembled WGS sequence"/>
</dbReference>
<reference evidence="1 2" key="2">
    <citation type="journal article" date="2016" name="Microb. Ecol.">
        <title>Genome Characteristics of a Novel Type I Methanotroph (Sn10-6) Isolated from a Flooded Indian Rice Field.</title>
        <authorList>
            <person name="Rahalkar M.C."/>
            <person name="Pandit P.S."/>
            <person name="Dhakephalkar P.K."/>
            <person name="Pore S."/>
            <person name="Arora P."/>
            <person name="Kapse N."/>
        </authorList>
    </citation>
    <scope>NUCLEOTIDE SEQUENCE [LARGE SCALE GENOMIC DNA]</scope>
    <source>
        <strain evidence="1 2">Sn10-6</strain>
    </source>
</reference>
<accession>A0A0F3IHF9</accession>
<dbReference type="EMBL" id="LAJX01000124">
    <property type="protein sequence ID" value="KJV06225.1"/>
    <property type="molecule type" value="Genomic_DNA"/>
</dbReference>
<protein>
    <submittedName>
        <fullName evidence="1">Uncharacterized protein</fullName>
    </submittedName>
</protein>
<comment type="caution">
    <text evidence="1">The sequence shown here is derived from an EMBL/GenBank/DDBJ whole genome shotgun (WGS) entry which is preliminary data.</text>
</comment>
<sequence length="195" mass="22217">MKCIDFFSENYGNTQICKLIQDFKIDELIAWELEIATKLSPGPVNNKEFLYRQIISPIHYDKETNTLTPTAFNDISDKGLSVNRLTHTTEEKIRQMANNRVEEYNKLNPDKPTRSFSGAVSFLCEDIRNITVPAAPTPLRGCLVFDTAYENDLSHADICQAVKDKAHARSVRASIRDLANKYLETNPFFVENLPD</sequence>
<evidence type="ECO:0000313" key="2">
    <source>
        <dbReference type="Proteomes" id="UP000033684"/>
    </source>
</evidence>